<evidence type="ECO:0000313" key="2">
    <source>
        <dbReference type="EMBL" id="SPU43245.1"/>
    </source>
</evidence>
<feature type="transmembrane region" description="Helical" evidence="1">
    <location>
        <begin position="156"/>
        <end position="177"/>
    </location>
</feature>
<dbReference type="RefSeq" id="WP_128115369.1">
    <property type="nucleotide sequence ID" value="NZ_UAQM01000004.1"/>
</dbReference>
<evidence type="ECO:0000313" key="3">
    <source>
        <dbReference type="Proteomes" id="UP000250358"/>
    </source>
</evidence>
<feature type="transmembrane region" description="Helical" evidence="1">
    <location>
        <begin position="77"/>
        <end position="99"/>
    </location>
</feature>
<organism evidence="2 3">
    <name type="scientific">Brevundimonas diminuta</name>
    <name type="common">Pseudomonas diminuta</name>
    <dbReference type="NCBI Taxonomy" id="293"/>
    <lineage>
        <taxon>Bacteria</taxon>
        <taxon>Pseudomonadati</taxon>
        <taxon>Pseudomonadota</taxon>
        <taxon>Alphaproteobacteria</taxon>
        <taxon>Caulobacterales</taxon>
        <taxon>Caulobacteraceae</taxon>
        <taxon>Brevundimonas</taxon>
    </lineage>
</organism>
<keyword evidence="1" id="KW-0472">Membrane</keyword>
<feature type="transmembrane region" description="Helical" evidence="1">
    <location>
        <begin position="120"/>
        <end position="150"/>
    </location>
</feature>
<evidence type="ECO:0000256" key="1">
    <source>
        <dbReference type="SAM" id="Phobius"/>
    </source>
</evidence>
<evidence type="ECO:0008006" key="4">
    <source>
        <dbReference type="Google" id="ProtNLM"/>
    </source>
</evidence>
<accession>A0A2X1C4F0</accession>
<feature type="transmembrane region" description="Helical" evidence="1">
    <location>
        <begin position="25"/>
        <end position="48"/>
    </location>
</feature>
<feature type="transmembrane region" description="Helical" evidence="1">
    <location>
        <begin position="261"/>
        <end position="288"/>
    </location>
</feature>
<dbReference type="EMBL" id="UAQM01000004">
    <property type="protein sequence ID" value="SPU43245.1"/>
    <property type="molecule type" value="Genomic_DNA"/>
</dbReference>
<proteinExistence type="predicted"/>
<reference evidence="2 3" key="1">
    <citation type="submission" date="2018-06" db="EMBL/GenBank/DDBJ databases">
        <authorList>
            <consortium name="Pathogen Informatics"/>
            <person name="Doyle S."/>
        </authorList>
    </citation>
    <scope>NUCLEOTIDE SEQUENCE [LARGE SCALE GENOMIC DNA]</scope>
    <source>
        <strain evidence="2 3">NCTC11165</strain>
    </source>
</reference>
<dbReference type="AlphaFoldDB" id="A0A2X1C4F0"/>
<gene>
    <name evidence="2" type="ORF">NCTC11165_01146</name>
</gene>
<feature type="transmembrane region" description="Helical" evidence="1">
    <location>
        <begin position="208"/>
        <end position="241"/>
    </location>
</feature>
<dbReference type="Proteomes" id="UP000250358">
    <property type="component" value="Unassembled WGS sequence"/>
</dbReference>
<keyword evidence="1" id="KW-1133">Transmembrane helix</keyword>
<protein>
    <recommendedName>
        <fullName evidence="4">Glycerophosphoryl diester phosphodiesterase membrane domain-containing protein</fullName>
    </recommendedName>
</protein>
<name>A0A2X1C4F0_BREDI</name>
<keyword evidence="1" id="KW-0812">Transmembrane</keyword>
<sequence>MTHGFQIDEALSDGFRLIRRRPGDVLAWGVILALPVMLSVIVMIDLFMTIGPEAMAEDADPSPQALAAMMRMQAWSMLINVVQLIGYVLIIAAICRAVLWPERAPGRFFDLRVGMDEARVAVAGLAVMAGCYGVMLVVVLLAFAFGAAFWMASETAAVIMGVAVGLAGIVGIVWAALRTSMIMPLSIASQDFAFVSGWKMTKGRVGVLLGLFAATIAITLVIHVLFLVVAGLIALGVSIPFWPQLAAWVESAQGGVPDFNLGVAVAVGVAAYVMIAIYYGIIVAIWIAPGVSACRQMLATQKQDETGAAALS</sequence>